<protein>
    <submittedName>
        <fullName evidence="4">Serine hydrolase domain-containing protein</fullName>
        <ecNumber evidence="4">3.1.1.103</ecNumber>
    </submittedName>
</protein>
<dbReference type="GO" id="GO:0016787">
    <property type="term" value="F:hydrolase activity"/>
    <property type="evidence" value="ECO:0007669"/>
    <property type="project" value="UniProtKB-KW"/>
</dbReference>
<accession>A0AAU7UG49</accession>
<comment type="subcellular location">
    <subcellularLocation>
        <location evidence="1">Membrane</location>
    </subcellularLocation>
</comment>
<evidence type="ECO:0000256" key="1">
    <source>
        <dbReference type="ARBA" id="ARBA00004370"/>
    </source>
</evidence>
<dbReference type="InterPro" id="IPR012338">
    <property type="entry name" value="Beta-lactam/transpept-like"/>
</dbReference>
<dbReference type="PANTHER" id="PTHR46825">
    <property type="entry name" value="D-ALANYL-D-ALANINE-CARBOXYPEPTIDASE/ENDOPEPTIDASE AMPH"/>
    <property type="match status" value="1"/>
</dbReference>
<dbReference type="EMBL" id="CP158300">
    <property type="protein sequence ID" value="XBV87274.1"/>
    <property type="molecule type" value="Genomic_DNA"/>
</dbReference>
<geneLocation type="plasmid" evidence="4">
    <name>pDson02</name>
</geneLocation>
<dbReference type="PANTHER" id="PTHR46825:SF11">
    <property type="entry name" value="PENICILLIN-BINDING PROTEIN 4"/>
    <property type="match status" value="1"/>
</dbReference>
<evidence type="ECO:0000256" key="2">
    <source>
        <dbReference type="ARBA" id="ARBA00023136"/>
    </source>
</evidence>
<dbReference type="AlphaFoldDB" id="A0AAU7UG49"/>
<dbReference type="InterPro" id="IPR050491">
    <property type="entry name" value="AmpC-like"/>
</dbReference>
<dbReference type="EC" id="3.1.1.103" evidence="4"/>
<proteinExistence type="predicted"/>
<organism evidence="4">
    <name type="scientific">Deinococcus sonorensis KR-87</name>
    <dbReference type="NCBI Taxonomy" id="694439"/>
    <lineage>
        <taxon>Bacteria</taxon>
        <taxon>Thermotogati</taxon>
        <taxon>Deinococcota</taxon>
        <taxon>Deinococci</taxon>
        <taxon>Deinococcales</taxon>
        <taxon>Deinococcaceae</taxon>
        <taxon>Deinococcus</taxon>
    </lineage>
</organism>
<evidence type="ECO:0000259" key="3">
    <source>
        <dbReference type="Pfam" id="PF00144"/>
    </source>
</evidence>
<dbReference type="InterPro" id="IPR001466">
    <property type="entry name" value="Beta-lactam-related"/>
</dbReference>
<sequence>MDHPFTTPPELARPLDDLRLRHGLPGLAWGVTALDGSLLAGAAGRRRADQSDALSVHDRLHLGSCTKPMTATLLATLVPDVLTWDTPLTDVFGAAEVHPAYHPATLAHLLSHTSGLPPFEETEHFEDAPGPGGNSWGVRDAFARHALRQTPWAEIGTYRYSNAAFGVAAVMAERCTGTRWEDLMQERVFGPLGLGSAGFGWPARTNPQEPWGHQREGGPWVPHDPHDAYQLHPGIGPAGDVHMSVLDFTVFARDHLRGLHGQGRLLPDTAYQRLHTPFVPGGRAGFGWGVSQYRGRRASSHSGSADTFLALLLVLPDEPYAFVVVTNAAGDAAEAGTREALGQLVTAFTDARVQP</sequence>
<feature type="domain" description="Beta-lactamase-related" evidence="3">
    <location>
        <begin position="21"/>
        <end position="341"/>
    </location>
</feature>
<dbReference type="GO" id="GO:0016020">
    <property type="term" value="C:membrane"/>
    <property type="evidence" value="ECO:0007669"/>
    <property type="project" value="UniProtKB-SubCell"/>
</dbReference>
<dbReference type="SUPFAM" id="SSF56601">
    <property type="entry name" value="beta-lactamase/transpeptidase-like"/>
    <property type="match status" value="1"/>
</dbReference>
<keyword evidence="2" id="KW-0472">Membrane</keyword>
<keyword evidence="4" id="KW-0378">Hydrolase</keyword>
<reference evidence="4" key="1">
    <citation type="submission" date="2024-06" db="EMBL/GenBank/DDBJ databases">
        <title>Draft Genome Sequence of Deinococcus sonorensis Type Strain KR-87, a Biofilm Producing Representative of the Genus Deinococcus.</title>
        <authorList>
            <person name="Boren L.S."/>
            <person name="Grosso R.A."/>
            <person name="Hugenberg-Cox A.N."/>
            <person name="Hill J.T.E."/>
            <person name="Albert C.M."/>
            <person name="Tuohy J.M."/>
        </authorList>
    </citation>
    <scope>NUCLEOTIDE SEQUENCE</scope>
    <source>
        <strain evidence="4">KR-87</strain>
        <plasmid evidence="4">pDson02</plasmid>
    </source>
</reference>
<dbReference type="RefSeq" id="WP_350245424.1">
    <property type="nucleotide sequence ID" value="NZ_CP158300.1"/>
</dbReference>
<evidence type="ECO:0000313" key="4">
    <source>
        <dbReference type="EMBL" id="XBV87274.1"/>
    </source>
</evidence>
<gene>
    <name evidence="4" type="ORF">ABOD76_21500</name>
</gene>
<name>A0AAU7UG49_9DEIO</name>
<dbReference type="Gene3D" id="3.40.710.10">
    <property type="entry name" value="DD-peptidase/beta-lactamase superfamily"/>
    <property type="match status" value="1"/>
</dbReference>
<dbReference type="KEGG" id="dsc:ABOD76_21500"/>
<dbReference type="Pfam" id="PF00144">
    <property type="entry name" value="Beta-lactamase"/>
    <property type="match status" value="1"/>
</dbReference>
<keyword evidence="4" id="KW-0614">Plasmid</keyword>